<dbReference type="RefSeq" id="WP_136371596.1">
    <property type="nucleotide sequence ID" value="NZ_SSOB01000027.1"/>
</dbReference>
<dbReference type="InterPro" id="IPR018490">
    <property type="entry name" value="cNMP-bd_dom_sf"/>
</dbReference>
<evidence type="ECO:0000313" key="7">
    <source>
        <dbReference type="EMBL" id="THF76069.1"/>
    </source>
</evidence>
<dbReference type="InterPro" id="IPR014710">
    <property type="entry name" value="RmlC-like_jellyroll"/>
</dbReference>
<feature type="domain" description="Cyclic nucleotide-binding" evidence="5">
    <location>
        <begin position="27"/>
        <end position="121"/>
    </location>
</feature>
<keyword evidence="1" id="KW-0805">Transcription regulation</keyword>
<evidence type="ECO:0000313" key="8">
    <source>
        <dbReference type="Proteomes" id="UP000310636"/>
    </source>
</evidence>
<dbReference type="PROSITE" id="PS51063">
    <property type="entry name" value="HTH_CRP_2"/>
    <property type="match status" value="1"/>
</dbReference>
<dbReference type="PRINTS" id="PR00034">
    <property type="entry name" value="HTHCRP"/>
</dbReference>
<dbReference type="Proteomes" id="UP000310636">
    <property type="component" value="Unassembled WGS sequence"/>
</dbReference>
<dbReference type="PROSITE" id="PS50042">
    <property type="entry name" value="CNMP_BINDING_3"/>
    <property type="match status" value="1"/>
</dbReference>
<dbReference type="InterPro" id="IPR000595">
    <property type="entry name" value="cNMP-bd_dom"/>
</dbReference>
<keyword evidence="8" id="KW-1185">Reference proteome</keyword>
<dbReference type="GO" id="GO:0003700">
    <property type="term" value="F:DNA-binding transcription factor activity"/>
    <property type="evidence" value="ECO:0007669"/>
    <property type="project" value="InterPro"/>
</dbReference>
<dbReference type="InterPro" id="IPR018335">
    <property type="entry name" value="Tscrpt_reg_HTH_Crp-type_CS"/>
</dbReference>
<keyword evidence="4" id="KW-0804">Transcription</keyword>
<dbReference type="OrthoDB" id="9810708at2"/>
<name>A0A4S4BTB6_9BACL</name>
<accession>A0A4S4BTB6</accession>
<proteinExistence type="predicted"/>
<evidence type="ECO:0000259" key="6">
    <source>
        <dbReference type="PROSITE" id="PS51063"/>
    </source>
</evidence>
<dbReference type="AlphaFoldDB" id="A0A4S4BTB6"/>
<sequence length="243" mass="27498">MSLISSIAKQPKPRSLRNSFCFSEDNLERLRQIMYFSAAEAGSYLFREGERSNRLLYVQSGNVKATKLMESGKEYIFGLSRAGDFIGQLDPLQESRHFYTAQTMDACEIGVIQNQDLEVLLWQHGDLAVEFAAWMGYMHRLTQTKLRDLLMLSKPGALCSTILRLANTYGVEGNDGTRIAFRLTNSELADYIGCARESVNRMLADLRRAGAISIHDNLITILDKAYLRHISRCELCPAELCRL</sequence>
<reference evidence="7 8" key="1">
    <citation type="submission" date="2019-04" db="EMBL/GenBank/DDBJ databases">
        <title>Cohnella sp. nov. isolated from preserved vegetables.</title>
        <authorList>
            <person name="Lin S.-Y."/>
            <person name="Hung M.-H."/>
            <person name="Young C.-C."/>
        </authorList>
    </citation>
    <scope>NUCLEOTIDE SEQUENCE [LARGE SCALE GENOMIC DNA]</scope>
    <source>
        <strain evidence="7 8">CC-MHH1044</strain>
    </source>
</reference>
<keyword evidence="3" id="KW-0010">Activator</keyword>
<evidence type="ECO:0000256" key="4">
    <source>
        <dbReference type="ARBA" id="ARBA00023163"/>
    </source>
</evidence>
<comment type="caution">
    <text evidence="7">The sequence shown here is derived from an EMBL/GenBank/DDBJ whole genome shotgun (WGS) entry which is preliminary data.</text>
</comment>
<feature type="domain" description="HTH crp-type" evidence="6">
    <location>
        <begin position="152"/>
        <end position="225"/>
    </location>
</feature>
<dbReference type="Gene3D" id="2.60.120.10">
    <property type="entry name" value="Jelly Rolls"/>
    <property type="match status" value="1"/>
</dbReference>
<dbReference type="SUPFAM" id="SSF51206">
    <property type="entry name" value="cAMP-binding domain-like"/>
    <property type="match status" value="1"/>
</dbReference>
<dbReference type="GO" id="GO:0005829">
    <property type="term" value="C:cytosol"/>
    <property type="evidence" value="ECO:0007669"/>
    <property type="project" value="TreeGrafter"/>
</dbReference>
<dbReference type="Pfam" id="PF00027">
    <property type="entry name" value="cNMP_binding"/>
    <property type="match status" value="1"/>
</dbReference>
<dbReference type="InterPro" id="IPR036388">
    <property type="entry name" value="WH-like_DNA-bd_sf"/>
</dbReference>
<protein>
    <submittedName>
        <fullName evidence="7">Crp/Fnr family transcriptional regulator</fullName>
    </submittedName>
</protein>
<dbReference type="InterPro" id="IPR036390">
    <property type="entry name" value="WH_DNA-bd_sf"/>
</dbReference>
<evidence type="ECO:0000256" key="3">
    <source>
        <dbReference type="ARBA" id="ARBA00023159"/>
    </source>
</evidence>
<evidence type="ECO:0000256" key="2">
    <source>
        <dbReference type="ARBA" id="ARBA00023125"/>
    </source>
</evidence>
<dbReference type="Pfam" id="PF13545">
    <property type="entry name" value="HTH_Crp_2"/>
    <property type="match status" value="1"/>
</dbReference>
<evidence type="ECO:0000259" key="5">
    <source>
        <dbReference type="PROSITE" id="PS50042"/>
    </source>
</evidence>
<dbReference type="PANTHER" id="PTHR24567:SF74">
    <property type="entry name" value="HTH-TYPE TRANSCRIPTIONAL REGULATOR ARCR"/>
    <property type="match status" value="1"/>
</dbReference>
<dbReference type="EMBL" id="SSOB01000027">
    <property type="protein sequence ID" value="THF76069.1"/>
    <property type="molecule type" value="Genomic_DNA"/>
</dbReference>
<dbReference type="PROSITE" id="PS00042">
    <property type="entry name" value="HTH_CRP_1"/>
    <property type="match status" value="1"/>
</dbReference>
<dbReference type="PANTHER" id="PTHR24567">
    <property type="entry name" value="CRP FAMILY TRANSCRIPTIONAL REGULATORY PROTEIN"/>
    <property type="match status" value="1"/>
</dbReference>
<keyword evidence="2" id="KW-0238">DNA-binding</keyword>
<evidence type="ECO:0000256" key="1">
    <source>
        <dbReference type="ARBA" id="ARBA00023015"/>
    </source>
</evidence>
<dbReference type="InterPro" id="IPR050397">
    <property type="entry name" value="Env_Response_Regulators"/>
</dbReference>
<dbReference type="SMART" id="SM00419">
    <property type="entry name" value="HTH_CRP"/>
    <property type="match status" value="1"/>
</dbReference>
<organism evidence="7 8">
    <name type="scientific">Cohnella fermenti</name>
    <dbReference type="NCBI Taxonomy" id="2565925"/>
    <lineage>
        <taxon>Bacteria</taxon>
        <taxon>Bacillati</taxon>
        <taxon>Bacillota</taxon>
        <taxon>Bacilli</taxon>
        <taxon>Bacillales</taxon>
        <taxon>Paenibacillaceae</taxon>
        <taxon>Cohnella</taxon>
    </lineage>
</organism>
<dbReference type="GO" id="GO:0003677">
    <property type="term" value="F:DNA binding"/>
    <property type="evidence" value="ECO:0007669"/>
    <property type="project" value="UniProtKB-KW"/>
</dbReference>
<dbReference type="SUPFAM" id="SSF46785">
    <property type="entry name" value="Winged helix' DNA-binding domain"/>
    <property type="match status" value="1"/>
</dbReference>
<dbReference type="SMART" id="SM00100">
    <property type="entry name" value="cNMP"/>
    <property type="match status" value="1"/>
</dbReference>
<dbReference type="Gene3D" id="1.10.10.10">
    <property type="entry name" value="Winged helix-like DNA-binding domain superfamily/Winged helix DNA-binding domain"/>
    <property type="match status" value="1"/>
</dbReference>
<gene>
    <name evidence="7" type="ORF">E6C55_20020</name>
</gene>
<dbReference type="CDD" id="cd00038">
    <property type="entry name" value="CAP_ED"/>
    <property type="match status" value="1"/>
</dbReference>
<dbReference type="InterPro" id="IPR012318">
    <property type="entry name" value="HTH_CRP"/>
</dbReference>